<proteinExistence type="predicted"/>
<dbReference type="SUPFAM" id="SSF52540">
    <property type="entry name" value="P-loop containing nucleoside triphosphate hydrolases"/>
    <property type="match status" value="1"/>
</dbReference>
<dbReference type="Gene3D" id="3.40.50.300">
    <property type="entry name" value="P-loop containing nucleotide triphosphate hydrolases"/>
    <property type="match status" value="1"/>
</dbReference>
<evidence type="ECO:0000313" key="3">
    <source>
        <dbReference type="Proteomes" id="UP000598633"/>
    </source>
</evidence>
<reference evidence="2 3" key="1">
    <citation type="submission" date="2020-08" db="EMBL/GenBank/DDBJ databases">
        <title>Acidobacteriota in marine sediments use diverse sulfur dissimilation pathways.</title>
        <authorList>
            <person name="Wasmund K."/>
        </authorList>
    </citation>
    <scope>NUCLEOTIDE SEQUENCE [LARGE SCALE GENOMIC DNA]</scope>
    <source>
        <strain evidence="2">MAG AM3-A</strain>
    </source>
</reference>
<dbReference type="Pfam" id="PF13521">
    <property type="entry name" value="AAA_28"/>
    <property type="match status" value="1"/>
</dbReference>
<dbReference type="InterPro" id="IPR038727">
    <property type="entry name" value="NadR/Ttd14_AAA_dom"/>
</dbReference>
<protein>
    <submittedName>
        <fullName evidence="2">ATP-binding protein</fullName>
    </submittedName>
</protein>
<dbReference type="Proteomes" id="UP000598633">
    <property type="component" value="Unassembled WGS sequence"/>
</dbReference>
<keyword evidence="2" id="KW-0067">ATP-binding</keyword>
<accession>A0A8J7C4T8</accession>
<dbReference type="GO" id="GO:0005524">
    <property type="term" value="F:ATP binding"/>
    <property type="evidence" value="ECO:0007669"/>
    <property type="project" value="UniProtKB-KW"/>
</dbReference>
<dbReference type="EMBL" id="JACXWA010000061">
    <property type="protein sequence ID" value="MBD3870411.1"/>
    <property type="molecule type" value="Genomic_DNA"/>
</dbReference>
<evidence type="ECO:0000313" key="2">
    <source>
        <dbReference type="EMBL" id="MBD3870411.1"/>
    </source>
</evidence>
<feature type="domain" description="NadR/Ttd14 AAA" evidence="1">
    <location>
        <begin position="2"/>
        <end position="155"/>
    </location>
</feature>
<comment type="caution">
    <text evidence="2">The sequence shown here is derived from an EMBL/GenBank/DDBJ whole genome shotgun (WGS) entry which is preliminary data.</text>
</comment>
<dbReference type="InterPro" id="IPR027417">
    <property type="entry name" value="P-loop_NTPase"/>
</dbReference>
<organism evidence="2 3">
    <name type="scientific">Candidatus Sulfomarinibacter kjeldsenii</name>
    <dbReference type="NCBI Taxonomy" id="2885994"/>
    <lineage>
        <taxon>Bacteria</taxon>
        <taxon>Pseudomonadati</taxon>
        <taxon>Acidobacteriota</taxon>
        <taxon>Thermoanaerobaculia</taxon>
        <taxon>Thermoanaerobaculales</taxon>
        <taxon>Candidatus Sulfomarinibacteraceae</taxon>
        <taxon>Candidatus Sulfomarinibacter</taxon>
    </lineage>
</organism>
<name>A0A8J7C4T8_9BACT</name>
<dbReference type="AlphaFoldDB" id="A0A8J7C4T8"/>
<keyword evidence="2" id="KW-0547">Nucleotide-binding</keyword>
<gene>
    <name evidence="2" type="ORF">IFJ97_03500</name>
</gene>
<sequence>MKIALVGSHGVGKTTLCFELAAALKRRNADLEMVREVARRCPLPINQDTTVAAQEWILHTQIAWEIDAATNSEVVLCDRSVLDNYCYLVHAAGSLRAWESFIDHWLPTYDVLVHVPISDYPSYDGVRAVDPTFQQIIDVLLEGMIAARGLTPLRLEASAREGWCDLIVEALLPMLEPTLPLFEGGPGS</sequence>
<evidence type="ECO:0000259" key="1">
    <source>
        <dbReference type="Pfam" id="PF13521"/>
    </source>
</evidence>